<feature type="domain" description="Phage head morphogenesis" evidence="1">
    <location>
        <begin position="111"/>
        <end position="204"/>
    </location>
</feature>
<name>A0A412RR50_9FIRM</name>
<accession>A0A412RR50</accession>
<evidence type="ECO:0000259" key="1">
    <source>
        <dbReference type="Pfam" id="PF04233"/>
    </source>
</evidence>
<organism evidence="2 3">
    <name type="scientific">Agathobacter rectalis</name>
    <dbReference type="NCBI Taxonomy" id="39491"/>
    <lineage>
        <taxon>Bacteria</taxon>
        <taxon>Bacillati</taxon>
        <taxon>Bacillota</taxon>
        <taxon>Clostridia</taxon>
        <taxon>Lachnospirales</taxon>
        <taxon>Lachnospiraceae</taxon>
        <taxon>Agathobacter</taxon>
    </lineage>
</organism>
<dbReference type="InterPro" id="IPR006528">
    <property type="entry name" value="Phage_head_morphogenesis_dom"/>
</dbReference>
<proteinExistence type="predicted"/>
<dbReference type="Pfam" id="PF04233">
    <property type="entry name" value="Phage_Mu_F"/>
    <property type="match status" value="1"/>
</dbReference>
<dbReference type="EMBL" id="QRXR01000008">
    <property type="protein sequence ID" value="RGU26124.1"/>
    <property type="molecule type" value="Genomic_DNA"/>
</dbReference>
<gene>
    <name evidence="2" type="ORF">DWW89_06675</name>
</gene>
<reference evidence="2 3" key="1">
    <citation type="submission" date="2018-08" db="EMBL/GenBank/DDBJ databases">
        <title>A genome reference for cultivated species of the human gut microbiota.</title>
        <authorList>
            <person name="Zou Y."/>
            <person name="Xue W."/>
            <person name="Luo G."/>
        </authorList>
    </citation>
    <scope>NUCLEOTIDE SEQUENCE [LARGE SCALE GENOMIC DNA]</scope>
    <source>
        <strain evidence="2 3">AF17-27</strain>
    </source>
</reference>
<dbReference type="Proteomes" id="UP000283765">
    <property type="component" value="Unassembled WGS sequence"/>
</dbReference>
<sequence>MADEIHALGKNEIQDIDYETYFGEMDLSDEEKEDRKKLAEKFEKIFVMLFALLSGKEETEITTITKEFIIRYESIATQYCKAKKTPSYITDYARYIVNEVVDATTQNTEVEYFTSQKRAKNVAANEANAVGNYRLQTEMVKQGYKTKEWRSKEDSHVRPTHAEVDRKRINIFEPFEVGNSLMMFPKDHSLGAEVKEISNCRCSVKYYK</sequence>
<evidence type="ECO:0000313" key="3">
    <source>
        <dbReference type="Proteomes" id="UP000283765"/>
    </source>
</evidence>
<protein>
    <recommendedName>
        <fullName evidence="1">Phage head morphogenesis domain-containing protein</fullName>
    </recommendedName>
</protein>
<dbReference type="AlphaFoldDB" id="A0A412RR50"/>
<evidence type="ECO:0000313" key="2">
    <source>
        <dbReference type="EMBL" id="RGU26124.1"/>
    </source>
</evidence>
<dbReference type="RefSeq" id="WP_117993584.1">
    <property type="nucleotide sequence ID" value="NZ_QRXR01000008.1"/>
</dbReference>
<comment type="caution">
    <text evidence="2">The sequence shown here is derived from an EMBL/GenBank/DDBJ whole genome shotgun (WGS) entry which is preliminary data.</text>
</comment>